<dbReference type="Proteomes" id="UP001199044">
    <property type="component" value="Unassembled WGS sequence"/>
</dbReference>
<evidence type="ECO:0000256" key="1">
    <source>
        <dbReference type="SAM" id="Phobius"/>
    </source>
</evidence>
<sequence length="342" mass="39585">MFISSFRENITFRINIKSAIYLLFILLFVYIVSLRHDLYYLYFIKMLAMVFYLWIINILLASGIFSKEEVIKCIKLTIWINVIAFLIQFSIFELTGYFIDFNNYIREEYANTLSTSRALEFFIIGLRTTGFYSEPSFYAMSIFPASIIIALYERRIGKTFLLSIFTSMLSLSIAAIVIVLLSLLAYIKEIRKNKLVVFFLIVILIVSLPYLYDFIMDRLFNHTDYDAVGSREMIFAEFDVRGVYNNILGSGYFNNENKPIGVLGLSGAKIRDSSFYIYTFFSSGVLGCVILAISFILFSPSGIRIKYAILILFLFKFGVLTSALWFFLMTLFVIKYPAKNEV</sequence>
<feature type="transmembrane region" description="Helical" evidence="1">
    <location>
        <begin position="275"/>
        <end position="297"/>
    </location>
</feature>
<organism evidence="2 3">
    <name type="scientific">Vibrio tritonius</name>
    <dbReference type="NCBI Taxonomy" id="1435069"/>
    <lineage>
        <taxon>Bacteria</taxon>
        <taxon>Pseudomonadati</taxon>
        <taxon>Pseudomonadota</taxon>
        <taxon>Gammaproteobacteria</taxon>
        <taxon>Vibrionales</taxon>
        <taxon>Vibrionaceae</taxon>
        <taxon>Vibrio</taxon>
    </lineage>
</organism>
<name>A0ABS7YNW8_9VIBR</name>
<gene>
    <name evidence="2" type="ORF">LDJ79_08330</name>
</gene>
<accession>A0ABS7YNW8</accession>
<feature type="transmembrane region" description="Helical" evidence="1">
    <location>
        <begin position="12"/>
        <end position="33"/>
    </location>
</feature>
<dbReference type="EMBL" id="JAIWIU010000046">
    <property type="protein sequence ID" value="MCA2016114.1"/>
    <property type="molecule type" value="Genomic_DNA"/>
</dbReference>
<keyword evidence="3" id="KW-1185">Reference proteome</keyword>
<feature type="transmembrane region" description="Helical" evidence="1">
    <location>
        <begin position="309"/>
        <end position="334"/>
    </location>
</feature>
<feature type="transmembrane region" description="Helical" evidence="1">
    <location>
        <begin position="135"/>
        <end position="152"/>
    </location>
</feature>
<keyword evidence="1" id="KW-0472">Membrane</keyword>
<feature type="transmembrane region" description="Helical" evidence="1">
    <location>
        <begin position="78"/>
        <end position="99"/>
    </location>
</feature>
<dbReference type="RefSeq" id="WP_225250245.1">
    <property type="nucleotide sequence ID" value="NZ_JAIWIU010000046.1"/>
</dbReference>
<feature type="transmembrane region" description="Helical" evidence="1">
    <location>
        <begin position="193"/>
        <end position="212"/>
    </location>
</feature>
<proteinExistence type="predicted"/>
<feature type="transmembrane region" description="Helical" evidence="1">
    <location>
        <begin position="39"/>
        <end position="66"/>
    </location>
</feature>
<feature type="transmembrane region" description="Helical" evidence="1">
    <location>
        <begin position="159"/>
        <end position="187"/>
    </location>
</feature>
<protein>
    <submittedName>
        <fullName evidence="2">Uncharacterized protein</fullName>
    </submittedName>
</protein>
<keyword evidence="1" id="KW-0812">Transmembrane</keyword>
<comment type="caution">
    <text evidence="2">The sequence shown here is derived from an EMBL/GenBank/DDBJ whole genome shotgun (WGS) entry which is preliminary data.</text>
</comment>
<reference evidence="3" key="1">
    <citation type="submission" date="2023-07" db="EMBL/GenBank/DDBJ databases">
        <title>Molecular identification of indigenous halophilic bacteria isolated from red sea cost, biodegradation of synthetic dyes and assessment of degraded metabolite toxicity.</title>
        <authorList>
            <person name="Chaieb K."/>
            <person name="Altayb H.N."/>
        </authorList>
    </citation>
    <scope>NUCLEOTIDE SEQUENCE [LARGE SCALE GENOMIC DNA]</scope>
    <source>
        <strain evidence="3">K20</strain>
    </source>
</reference>
<evidence type="ECO:0000313" key="2">
    <source>
        <dbReference type="EMBL" id="MCA2016114.1"/>
    </source>
</evidence>
<keyword evidence="1" id="KW-1133">Transmembrane helix</keyword>
<evidence type="ECO:0000313" key="3">
    <source>
        <dbReference type="Proteomes" id="UP001199044"/>
    </source>
</evidence>